<evidence type="ECO:0000259" key="5">
    <source>
        <dbReference type="PROSITE" id="PS50937"/>
    </source>
</evidence>
<feature type="domain" description="HTH merR-type" evidence="5">
    <location>
        <begin position="1"/>
        <end position="69"/>
    </location>
</feature>
<dbReference type="RefSeq" id="WP_024727716.1">
    <property type="nucleotide sequence ID" value="NZ_JACOOS010000003.1"/>
</dbReference>
<keyword evidence="2" id="KW-0805">Transcription regulation</keyword>
<dbReference type="InterPro" id="IPR009061">
    <property type="entry name" value="DNA-bd_dom_put_sf"/>
</dbReference>
<reference evidence="6 7" key="1">
    <citation type="submission" date="2020-08" db="EMBL/GenBank/DDBJ databases">
        <title>Genome public.</title>
        <authorList>
            <person name="Liu C."/>
            <person name="Sun Q."/>
        </authorList>
    </citation>
    <scope>NUCLEOTIDE SEQUENCE [LARGE SCALE GENOMIC DNA]</scope>
    <source>
        <strain evidence="6 7">NSJ-7</strain>
    </source>
</reference>
<dbReference type="EMBL" id="JACOOS010000003">
    <property type="protein sequence ID" value="MBC5676911.1"/>
    <property type="molecule type" value="Genomic_DNA"/>
</dbReference>
<evidence type="ECO:0000256" key="1">
    <source>
        <dbReference type="ARBA" id="ARBA00022491"/>
    </source>
</evidence>
<dbReference type="Pfam" id="PF13411">
    <property type="entry name" value="MerR_1"/>
    <property type="match status" value="1"/>
</dbReference>
<dbReference type="PANTHER" id="PTHR30204:SF69">
    <property type="entry name" value="MERR-FAMILY TRANSCRIPTIONAL REGULATOR"/>
    <property type="match status" value="1"/>
</dbReference>
<dbReference type="SUPFAM" id="SSF46955">
    <property type="entry name" value="Putative DNA-binding domain"/>
    <property type="match status" value="1"/>
</dbReference>
<dbReference type="InterPro" id="IPR047057">
    <property type="entry name" value="MerR_fam"/>
</dbReference>
<dbReference type="Proteomes" id="UP000635828">
    <property type="component" value="Unassembled WGS sequence"/>
</dbReference>
<dbReference type="PROSITE" id="PS50937">
    <property type="entry name" value="HTH_MERR_2"/>
    <property type="match status" value="1"/>
</dbReference>
<evidence type="ECO:0000313" key="6">
    <source>
        <dbReference type="EMBL" id="MBC5676911.1"/>
    </source>
</evidence>
<sequence>MRIQEVSHKTGITKRNIHYYIKQGIITPKMNPANGYYDFSEEDCQKLVMVRYLRNADFPVSAIHSIITNPLTASYYLNQHAKKLQQEIACFNKIINSLQYMMEHLSLEPDFEELFSLGNHSGLNKLSDSYSSERFDQYDLTFINRFLWGGFLPEGELTEYQKFLWAKLQQTTLEHPSEDYRSLYAFIKTLNPSVIDSIFSQKNERHRYIANLDEKEKDICISNMVSAIEDILEHTEYIRLWKEIYPGYFRPFVRIQASELSRLVYEFSPLYHAYLENITDVCERLYQYLRTASGAGLSDRLHKALDGSLDIENANHGELEALFSLPESYIIF</sequence>
<evidence type="ECO:0000256" key="2">
    <source>
        <dbReference type="ARBA" id="ARBA00023015"/>
    </source>
</evidence>
<evidence type="ECO:0000256" key="4">
    <source>
        <dbReference type="ARBA" id="ARBA00023163"/>
    </source>
</evidence>
<keyword evidence="1" id="KW-0678">Repressor</keyword>
<evidence type="ECO:0000313" key="7">
    <source>
        <dbReference type="Proteomes" id="UP000635828"/>
    </source>
</evidence>
<gene>
    <name evidence="6" type="ORF">H8S22_04600</name>
</gene>
<evidence type="ECO:0000256" key="3">
    <source>
        <dbReference type="ARBA" id="ARBA00023125"/>
    </source>
</evidence>
<keyword evidence="3" id="KW-0238">DNA-binding</keyword>
<protein>
    <submittedName>
        <fullName evidence="6">MerR family transcriptional regulator</fullName>
    </submittedName>
</protein>
<name>A0ABR7FR27_9FIRM</name>
<keyword evidence="4" id="KW-0804">Transcription</keyword>
<organism evidence="6 7">
    <name type="scientific">Anaerostipes hominis</name>
    <name type="common">ex Liu et al. 2021</name>
    <dbReference type="NCBI Taxonomy" id="2763018"/>
    <lineage>
        <taxon>Bacteria</taxon>
        <taxon>Bacillati</taxon>
        <taxon>Bacillota</taxon>
        <taxon>Clostridia</taxon>
        <taxon>Lachnospirales</taxon>
        <taxon>Lachnospiraceae</taxon>
        <taxon>Anaerostipes</taxon>
    </lineage>
</organism>
<keyword evidence="7" id="KW-1185">Reference proteome</keyword>
<accession>A0ABR7FR27</accession>
<dbReference type="Gene3D" id="1.10.1660.10">
    <property type="match status" value="1"/>
</dbReference>
<dbReference type="SMART" id="SM00422">
    <property type="entry name" value="HTH_MERR"/>
    <property type="match status" value="1"/>
</dbReference>
<dbReference type="CDD" id="cd00592">
    <property type="entry name" value="HTH_MerR-like"/>
    <property type="match status" value="1"/>
</dbReference>
<comment type="caution">
    <text evidence="6">The sequence shown here is derived from an EMBL/GenBank/DDBJ whole genome shotgun (WGS) entry which is preliminary data.</text>
</comment>
<dbReference type="PANTHER" id="PTHR30204">
    <property type="entry name" value="REDOX-CYCLING DRUG-SENSING TRANSCRIPTIONAL ACTIVATOR SOXR"/>
    <property type="match status" value="1"/>
</dbReference>
<proteinExistence type="predicted"/>
<dbReference type="InterPro" id="IPR000551">
    <property type="entry name" value="MerR-type_HTH_dom"/>
</dbReference>